<dbReference type="AlphaFoldDB" id="A0A1K1RWD5"/>
<organism evidence="2 3">
    <name type="scientific">Chitinophaga sancti</name>
    <dbReference type="NCBI Taxonomy" id="1004"/>
    <lineage>
        <taxon>Bacteria</taxon>
        <taxon>Pseudomonadati</taxon>
        <taxon>Bacteroidota</taxon>
        <taxon>Chitinophagia</taxon>
        <taxon>Chitinophagales</taxon>
        <taxon>Chitinophagaceae</taxon>
        <taxon>Chitinophaga</taxon>
    </lineage>
</organism>
<dbReference type="InterPro" id="IPR001387">
    <property type="entry name" value="Cro/C1-type_HTH"/>
</dbReference>
<evidence type="ECO:0000259" key="1">
    <source>
        <dbReference type="PROSITE" id="PS50943"/>
    </source>
</evidence>
<accession>A0A1K1RWD5</accession>
<reference evidence="2 3" key="1">
    <citation type="submission" date="2016-11" db="EMBL/GenBank/DDBJ databases">
        <authorList>
            <person name="Jaros S."/>
            <person name="Januszkiewicz K."/>
            <person name="Wedrychowicz H."/>
        </authorList>
    </citation>
    <scope>NUCLEOTIDE SEQUENCE [LARGE SCALE GENOMIC DNA]</scope>
    <source>
        <strain evidence="2 3">DSM 784</strain>
    </source>
</reference>
<dbReference type="InterPro" id="IPR010982">
    <property type="entry name" value="Lambda_DNA-bd_dom_sf"/>
</dbReference>
<protein>
    <submittedName>
        <fullName evidence="2">Helix-turn-helix</fullName>
    </submittedName>
</protein>
<dbReference type="PROSITE" id="PS50943">
    <property type="entry name" value="HTH_CROC1"/>
    <property type="match status" value="1"/>
</dbReference>
<dbReference type="RefSeq" id="WP_245801813.1">
    <property type="nucleotide sequence ID" value="NZ_CP139972.1"/>
</dbReference>
<dbReference type="SUPFAM" id="SSF47413">
    <property type="entry name" value="lambda repressor-like DNA-binding domains"/>
    <property type="match status" value="1"/>
</dbReference>
<gene>
    <name evidence="2" type="ORF">SAMN05661012_04338</name>
</gene>
<name>A0A1K1RWD5_9BACT</name>
<dbReference type="Pfam" id="PF01381">
    <property type="entry name" value="HTH_3"/>
    <property type="match status" value="1"/>
</dbReference>
<dbReference type="GO" id="GO:0003677">
    <property type="term" value="F:DNA binding"/>
    <property type="evidence" value="ECO:0007669"/>
    <property type="project" value="InterPro"/>
</dbReference>
<sequence length="83" mass="9634">MTNFQLVKFAYSHIRMKKTEYNRIKIVLVEKKKTNKELAAFLKNKPETVSRWCTNDSQPNIATLFKIAKFLGVKASTLLVDQD</sequence>
<dbReference type="Gene3D" id="1.10.260.40">
    <property type="entry name" value="lambda repressor-like DNA-binding domains"/>
    <property type="match status" value="1"/>
</dbReference>
<dbReference type="STRING" id="1004.SAMN05661012_04338"/>
<feature type="domain" description="HTH cro/C1-type" evidence="1">
    <location>
        <begin position="24"/>
        <end position="78"/>
    </location>
</feature>
<proteinExistence type="predicted"/>
<dbReference type="SMART" id="SM00530">
    <property type="entry name" value="HTH_XRE"/>
    <property type="match status" value="1"/>
</dbReference>
<dbReference type="EMBL" id="FPIZ01000015">
    <property type="protein sequence ID" value="SFW76358.1"/>
    <property type="molecule type" value="Genomic_DNA"/>
</dbReference>
<dbReference type="Proteomes" id="UP000183788">
    <property type="component" value="Unassembled WGS sequence"/>
</dbReference>
<dbReference type="CDD" id="cd00093">
    <property type="entry name" value="HTH_XRE"/>
    <property type="match status" value="1"/>
</dbReference>
<evidence type="ECO:0000313" key="3">
    <source>
        <dbReference type="Proteomes" id="UP000183788"/>
    </source>
</evidence>
<evidence type="ECO:0000313" key="2">
    <source>
        <dbReference type="EMBL" id="SFW76358.1"/>
    </source>
</evidence>